<dbReference type="AlphaFoldDB" id="A0A916USZ8"/>
<keyword evidence="1" id="KW-0472">Membrane</keyword>
<proteinExistence type="predicted"/>
<feature type="transmembrane region" description="Helical" evidence="1">
    <location>
        <begin position="435"/>
        <end position="452"/>
    </location>
</feature>
<feature type="domain" description="DUF112" evidence="2">
    <location>
        <begin position="21"/>
        <end position="439"/>
    </location>
</feature>
<feature type="transmembrane region" description="Helical" evidence="1">
    <location>
        <begin position="20"/>
        <end position="40"/>
    </location>
</feature>
<feature type="transmembrane region" description="Helical" evidence="1">
    <location>
        <begin position="112"/>
        <end position="134"/>
    </location>
</feature>
<evidence type="ECO:0000313" key="3">
    <source>
        <dbReference type="EMBL" id="GGC86894.1"/>
    </source>
</evidence>
<dbReference type="PANTHER" id="PTHR35342">
    <property type="entry name" value="TRICARBOXYLIC TRANSPORT PROTEIN"/>
    <property type="match status" value="1"/>
</dbReference>
<dbReference type="PANTHER" id="PTHR35342:SF5">
    <property type="entry name" value="TRICARBOXYLIC TRANSPORT PROTEIN"/>
    <property type="match status" value="1"/>
</dbReference>
<feature type="transmembrane region" description="Helical" evidence="1">
    <location>
        <begin position="168"/>
        <end position="186"/>
    </location>
</feature>
<protein>
    <recommendedName>
        <fullName evidence="2">DUF112 domain-containing protein</fullName>
    </recommendedName>
</protein>
<feature type="transmembrane region" description="Helical" evidence="1">
    <location>
        <begin position="388"/>
        <end position="406"/>
    </location>
</feature>
<comment type="caution">
    <text evidence="3">The sequence shown here is derived from an EMBL/GenBank/DDBJ whole genome shotgun (WGS) entry which is preliminary data.</text>
</comment>
<reference evidence="3" key="2">
    <citation type="submission" date="2020-09" db="EMBL/GenBank/DDBJ databases">
        <authorList>
            <person name="Sun Q."/>
            <person name="Zhou Y."/>
        </authorList>
    </citation>
    <scope>NUCLEOTIDE SEQUENCE</scope>
    <source>
        <strain evidence="3">CGMCC 1.12919</strain>
    </source>
</reference>
<feature type="transmembrane region" description="Helical" evidence="1">
    <location>
        <begin position="140"/>
        <end position="161"/>
    </location>
</feature>
<feature type="transmembrane region" description="Helical" evidence="1">
    <location>
        <begin position="473"/>
        <end position="493"/>
    </location>
</feature>
<feature type="transmembrane region" description="Helical" evidence="1">
    <location>
        <begin position="52"/>
        <end position="74"/>
    </location>
</feature>
<feature type="transmembrane region" description="Helical" evidence="1">
    <location>
        <begin position="357"/>
        <end position="382"/>
    </location>
</feature>
<evidence type="ECO:0000313" key="4">
    <source>
        <dbReference type="Proteomes" id="UP000637002"/>
    </source>
</evidence>
<keyword evidence="1" id="KW-1133">Transmembrane helix</keyword>
<organism evidence="3 4">
    <name type="scientific">Chelatococcus reniformis</name>
    <dbReference type="NCBI Taxonomy" id="1494448"/>
    <lineage>
        <taxon>Bacteria</taxon>
        <taxon>Pseudomonadati</taxon>
        <taxon>Pseudomonadota</taxon>
        <taxon>Alphaproteobacteria</taxon>
        <taxon>Hyphomicrobiales</taxon>
        <taxon>Chelatococcaceae</taxon>
        <taxon>Chelatococcus</taxon>
    </lineage>
</organism>
<feature type="transmembrane region" description="Helical" evidence="1">
    <location>
        <begin position="317"/>
        <end position="337"/>
    </location>
</feature>
<dbReference type="Pfam" id="PF01970">
    <property type="entry name" value="TctA"/>
    <property type="match status" value="1"/>
</dbReference>
<evidence type="ECO:0000256" key="1">
    <source>
        <dbReference type="SAM" id="Phobius"/>
    </source>
</evidence>
<feature type="transmembrane region" description="Helical" evidence="1">
    <location>
        <begin position="260"/>
        <end position="283"/>
    </location>
</feature>
<feature type="transmembrane region" description="Helical" evidence="1">
    <location>
        <begin position="413"/>
        <end position="429"/>
    </location>
</feature>
<dbReference type="InterPro" id="IPR002823">
    <property type="entry name" value="DUF112_TM"/>
</dbReference>
<dbReference type="Proteomes" id="UP000637002">
    <property type="component" value="Unassembled WGS sequence"/>
</dbReference>
<dbReference type="RefSeq" id="WP_188612005.1">
    <property type="nucleotide sequence ID" value="NZ_BMGG01000010.1"/>
</dbReference>
<reference evidence="3" key="1">
    <citation type="journal article" date="2014" name="Int. J. Syst. Evol. Microbiol.">
        <title>Complete genome sequence of Corynebacterium casei LMG S-19264T (=DSM 44701T), isolated from a smear-ripened cheese.</title>
        <authorList>
            <consortium name="US DOE Joint Genome Institute (JGI-PGF)"/>
            <person name="Walter F."/>
            <person name="Albersmeier A."/>
            <person name="Kalinowski J."/>
            <person name="Ruckert C."/>
        </authorList>
    </citation>
    <scope>NUCLEOTIDE SEQUENCE</scope>
    <source>
        <strain evidence="3">CGMCC 1.12919</strain>
    </source>
</reference>
<accession>A0A916USZ8</accession>
<gene>
    <name evidence="3" type="ORF">GCM10010994_51020</name>
</gene>
<evidence type="ECO:0000259" key="2">
    <source>
        <dbReference type="Pfam" id="PF01970"/>
    </source>
</evidence>
<sequence>MTDTLHNLLYGFSVALTPGNLLYALVGSLLGTLVGVLPGLGPVTTVAVLLPLTYGVGSPVSSIIMLSAILYGAMYGGSTTAILLRVPGEAASVITVIDGYEMAKQGRAGPALTVAAVGSWVAGTFSVVALTVIGPVLANWALSFGAPEYFSLAVVGLLLAGTMTGGRPIRGVAVTLAGLIFGLVGLDPMSGQSRFTLGEIKLLDGIDIIPVLMGLYGIGEILYNLERRKDQDFKIAKIGKLMPSRKEWRESSGAIGRGSVIGFFVGLLPGGGALLAALLSYMAERKLSKHPEEFGKGAIAGVAGPEASNNSAVTAGFVPLLTLGIPSNIVAAILLAALMMQNVQPGPLMLKEHPDMFWGVIASMYIGNVMLLLLNLPLVGLWVKLLRVPFWLLGCAVIAISMIGAYSLSNDFFNVYVLAISGIVGYVVRKADFDMGPFVMAFILAKLVDNSLGQSLLMGNGSPMIFLTRPISACLLILGAIYLVATIVIALRVPKPPVLADLPAE</sequence>
<name>A0A916USZ8_9HYPH</name>
<keyword evidence="4" id="KW-1185">Reference proteome</keyword>
<feature type="transmembrane region" description="Helical" evidence="1">
    <location>
        <begin position="206"/>
        <end position="225"/>
    </location>
</feature>
<dbReference type="EMBL" id="BMGG01000010">
    <property type="protein sequence ID" value="GGC86894.1"/>
    <property type="molecule type" value="Genomic_DNA"/>
</dbReference>
<keyword evidence="1" id="KW-0812">Transmembrane</keyword>